<feature type="transmembrane region" description="Helical" evidence="1">
    <location>
        <begin position="26"/>
        <end position="46"/>
    </location>
</feature>
<keyword evidence="1" id="KW-1133">Transmembrane helix</keyword>
<dbReference type="AlphaFoldDB" id="A0A520MP62"/>
<accession>A0A520MP62</accession>
<feature type="transmembrane region" description="Helical" evidence="1">
    <location>
        <begin position="89"/>
        <end position="107"/>
    </location>
</feature>
<protein>
    <submittedName>
        <fullName evidence="2">FxsA family protein</fullName>
    </submittedName>
</protein>
<dbReference type="PANTHER" id="PTHR35335">
    <property type="entry name" value="UPF0716 PROTEIN FXSA"/>
    <property type="match status" value="1"/>
</dbReference>
<name>A0A520MP62_9GAMM</name>
<evidence type="ECO:0000313" key="3">
    <source>
        <dbReference type="Proteomes" id="UP000315889"/>
    </source>
</evidence>
<keyword evidence="1" id="KW-0812">Transmembrane</keyword>
<dbReference type="GO" id="GO:0016020">
    <property type="term" value="C:membrane"/>
    <property type="evidence" value="ECO:0007669"/>
    <property type="project" value="InterPro"/>
</dbReference>
<dbReference type="EMBL" id="SHBP01000001">
    <property type="protein sequence ID" value="RZO22997.1"/>
    <property type="molecule type" value="Genomic_DNA"/>
</dbReference>
<keyword evidence="1" id="KW-0472">Membrane</keyword>
<dbReference type="InterPro" id="IPR007313">
    <property type="entry name" value="FxsA"/>
</dbReference>
<proteinExistence type="predicted"/>
<dbReference type="NCBIfam" id="NF008528">
    <property type="entry name" value="PRK11463.1-2"/>
    <property type="match status" value="1"/>
</dbReference>
<organism evidence="2 3">
    <name type="scientific">SAR92 clade bacterium</name>
    <dbReference type="NCBI Taxonomy" id="2315479"/>
    <lineage>
        <taxon>Bacteria</taxon>
        <taxon>Pseudomonadati</taxon>
        <taxon>Pseudomonadota</taxon>
        <taxon>Gammaproteobacteria</taxon>
        <taxon>Cellvibrionales</taxon>
        <taxon>Porticoccaceae</taxon>
        <taxon>SAR92 clade</taxon>
    </lineage>
</organism>
<sequence length="156" mass="16731">MRYLLLLFIVMPVLEMWLLISVGTQIGALPTIGLVLLTAVVGAGLLREQGFATLWRGRQKLQEGQLPTTEIAEGFILAVSGALLLTPGFFTDVIGFAGLIPAIRVLFAKRIMKNMVVAGTHNAGFQPGSGQQTPGHNGAADGEVFEGEAWERKDLD</sequence>
<dbReference type="Pfam" id="PF04186">
    <property type="entry name" value="FxsA"/>
    <property type="match status" value="1"/>
</dbReference>
<dbReference type="Proteomes" id="UP000315889">
    <property type="component" value="Unassembled WGS sequence"/>
</dbReference>
<comment type="caution">
    <text evidence="2">The sequence shown here is derived from an EMBL/GenBank/DDBJ whole genome shotgun (WGS) entry which is preliminary data.</text>
</comment>
<dbReference type="PANTHER" id="PTHR35335:SF1">
    <property type="entry name" value="UPF0716 PROTEIN FXSA"/>
    <property type="match status" value="1"/>
</dbReference>
<evidence type="ECO:0000313" key="2">
    <source>
        <dbReference type="EMBL" id="RZO22997.1"/>
    </source>
</evidence>
<reference evidence="2 3" key="1">
    <citation type="submission" date="2019-02" db="EMBL/GenBank/DDBJ databases">
        <title>Prokaryotic population dynamics and viral predation in marine succession experiment using metagenomics: the confinement effect.</title>
        <authorList>
            <person name="Haro-Moreno J.M."/>
            <person name="Rodriguez-Valera F."/>
            <person name="Lopez-Perez M."/>
        </authorList>
    </citation>
    <scope>NUCLEOTIDE SEQUENCE [LARGE SCALE GENOMIC DNA]</scope>
    <source>
        <strain evidence="2">MED-G170</strain>
    </source>
</reference>
<evidence type="ECO:0000256" key="1">
    <source>
        <dbReference type="SAM" id="Phobius"/>
    </source>
</evidence>
<gene>
    <name evidence="2" type="ORF">EVB03_01140</name>
</gene>
<feature type="transmembrane region" description="Helical" evidence="1">
    <location>
        <begin position="66"/>
        <end position="83"/>
    </location>
</feature>